<comment type="caution">
    <text evidence="1">The sequence shown here is derived from an EMBL/GenBank/DDBJ whole genome shotgun (WGS) entry which is preliminary data.</text>
</comment>
<reference evidence="1" key="1">
    <citation type="journal article" date="2012" name="Science">
        <title>Fermentation, hydrogen, and sulfur metabolism in multiple uncultivated bacterial phyla.</title>
        <authorList>
            <person name="Wrighton K.C."/>
            <person name="Thomas B.C."/>
            <person name="Sharon I."/>
            <person name="Miller C.S."/>
            <person name="Castelle C.J."/>
            <person name="VerBerkmoes N.C."/>
            <person name="Wilkins M.J."/>
            <person name="Hettich R.L."/>
            <person name="Lipton M.S."/>
            <person name="Williams K.H."/>
            <person name="Long P.E."/>
            <person name="Banfield J.F."/>
        </authorList>
    </citation>
    <scope>NUCLEOTIDE SEQUENCE [LARGE SCALE GENOMIC DNA]</scope>
</reference>
<organism evidence="1">
    <name type="scientific">uncultured bacterium</name>
    <name type="common">gcode 4</name>
    <dbReference type="NCBI Taxonomy" id="1234023"/>
    <lineage>
        <taxon>Bacteria</taxon>
        <taxon>environmental samples</taxon>
    </lineage>
</organism>
<evidence type="ECO:0000313" key="1">
    <source>
        <dbReference type="EMBL" id="EKE26290.1"/>
    </source>
</evidence>
<protein>
    <submittedName>
        <fullName evidence="1">Uncharacterized protein</fullName>
    </submittedName>
</protein>
<gene>
    <name evidence="1" type="ORF">ACD_4C00344G0010</name>
</gene>
<dbReference type="AlphaFoldDB" id="K2GSK1"/>
<proteinExistence type="predicted"/>
<accession>K2GSK1</accession>
<sequence length="96" mass="11437">MKELSIFQIIYWNQTEKIRKLYGRPENVDINDLRNKFQGKFDVLLNLYVQDKWTEKVIEIVEKKLKALWITSLKGVKQNRANLDISSKIDLTIIEL</sequence>
<dbReference type="EMBL" id="AMFJ01000860">
    <property type="protein sequence ID" value="EKE26290.1"/>
    <property type="molecule type" value="Genomic_DNA"/>
</dbReference>
<name>K2GSK1_9BACT</name>